<dbReference type="AlphaFoldDB" id="A0A382JVZ4"/>
<gene>
    <name evidence="5" type="ORF">METZ01_LOCUS268912</name>
</gene>
<dbReference type="PRINTS" id="PR00509">
    <property type="entry name" value="PGMPMM"/>
</dbReference>
<dbReference type="InterPro" id="IPR005844">
    <property type="entry name" value="A-D-PHexomutase_a/b/a-I"/>
</dbReference>
<keyword evidence="3" id="KW-0597">Phosphoprotein</keyword>
<comment type="cofactor">
    <cofactor evidence="1">
        <name>Mg(2+)</name>
        <dbReference type="ChEBI" id="CHEBI:18420"/>
    </cofactor>
</comment>
<reference evidence="5" key="1">
    <citation type="submission" date="2018-05" db="EMBL/GenBank/DDBJ databases">
        <authorList>
            <person name="Lanie J.A."/>
            <person name="Ng W.-L."/>
            <person name="Kazmierczak K.M."/>
            <person name="Andrzejewski T.M."/>
            <person name="Davidsen T.M."/>
            <person name="Wayne K.J."/>
            <person name="Tettelin H."/>
            <person name="Glass J.I."/>
            <person name="Rusch D."/>
            <person name="Podicherti R."/>
            <person name="Tsui H.-C.T."/>
            <person name="Winkler M.E."/>
        </authorList>
    </citation>
    <scope>NUCLEOTIDE SEQUENCE</scope>
</reference>
<evidence type="ECO:0000256" key="3">
    <source>
        <dbReference type="ARBA" id="ARBA00022553"/>
    </source>
</evidence>
<name>A0A382JVZ4_9ZZZZ</name>
<evidence type="ECO:0000256" key="1">
    <source>
        <dbReference type="ARBA" id="ARBA00001946"/>
    </source>
</evidence>
<comment type="similarity">
    <text evidence="2">Belongs to the phosphohexose mutase family.</text>
</comment>
<proteinExistence type="inferred from homology"/>
<organism evidence="5">
    <name type="scientific">marine metagenome</name>
    <dbReference type="NCBI Taxonomy" id="408172"/>
    <lineage>
        <taxon>unclassified sequences</taxon>
        <taxon>metagenomes</taxon>
        <taxon>ecological metagenomes</taxon>
    </lineage>
</organism>
<dbReference type="SUPFAM" id="SSF53738">
    <property type="entry name" value="Phosphoglucomutase, first 3 domains"/>
    <property type="match status" value="1"/>
</dbReference>
<protein>
    <recommendedName>
        <fullName evidence="4">Alpha-D-phosphohexomutase alpha/beta/alpha domain-containing protein</fullName>
    </recommendedName>
</protein>
<dbReference type="InterPro" id="IPR005841">
    <property type="entry name" value="Alpha-D-phosphohexomutase_SF"/>
</dbReference>
<dbReference type="PANTHER" id="PTHR42946:SF1">
    <property type="entry name" value="PHOSPHOGLUCOMUTASE (ALPHA-D-GLUCOSE-1,6-BISPHOSPHATE-DEPENDENT)"/>
    <property type="match status" value="1"/>
</dbReference>
<evidence type="ECO:0000259" key="4">
    <source>
        <dbReference type="Pfam" id="PF02878"/>
    </source>
</evidence>
<accession>A0A382JVZ4</accession>
<dbReference type="InterPro" id="IPR050060">
    <property type="entry name" value="Phosphoglucosamine_mutase"/>
</dbReference>
<feature type="non-terminal residue" evidence="5">
    <location>
        <position position="121"/>
    </location>
</feature>
<dbReference type="EMBL" id="UINC01076674">
    <property type="protein sequence ID" value="SVC16058.1"/>
    <property type="molecule type" value="Genomic_DNA"/>
</dbReference>
<dbReference type="Gene3D" id="3.40.120.10">
    <property type="entry name" value="Alpha-D-Glucose-1,6-Bisphosphate, subunit A, domain 3"/>
    <property type="match status" value="2"/>
</dbReference>
<dbReference type="Pfam" id="PF02878">
    <property type="entry name" value="PGM_PMM_I"/>
    <property type="match status" value="1"/>
</dbReference>
<dbReference type="InterPro" id="IPR016055">
    <property type="entry name" value="A-D-PHexomutase_a/b/a-I/II/III"/>
</dbReference>
<evidence type="ECO:0000313" key="5">
    <source>
        <dbReference type="EMBL" id="SVC16058.1"/>
    </source>
</evidence>
<feature type="non-terminal residue" evidence="5">
    <location>
        <position position="1"/>
    </location>
</feature>
<dbReference type="PANTHER" id="PTHR42946">
    <property type="entry name" value="PHOSPHOHEXOSE MUTASE"/>
    <property type="match status" value="1"/>
</dbReference>
<sequence length="121" mass="13004">VVERKAAGAVIVTSSHNPYQWNGIKIKSHLGGSASPEIVNIIEQRANDILKDGGNVQIAPLNSDIITEFNPLEGYLAHLKTQIDLPRIQSSGLRLAVDSMYGTGSGLLKEILDGKSLVIDE</sequence>
<dbReference type="GO" id="GO:0004615">
    <property type="term" value="F:phosphomannomutase activity"/>
    <property type="evidence" value="ECO:0007669"/>
    <property type="project" value="TreeGrafter"/>
</dbReference>
<dbReference type="GO" id="GO:0005975">
    <property type="term" value="P:carbohydrate metabolic process"/>
    <property type="evidence" value="ECO:0007669"/>
    <property type="project" value="InterPro"/>
</dbReference>
<evidence type="ECO:0000256" key="2">
    <source>
        <dbReference type="ARBA" id="ARBA00010231"/>
    </source>
</evidence>
<feature type="domain" description="Alpha-D-phosphohexomutase alpha/beta/alpha" evidence="4">
    <location>
        <begin position="3"/>
        <end position="49"/>
    </location>
</feature>